<reference evidence="6 7" key="1">
    <citation type="submission" date="2016-04" db="EMBL/GenBank/DDBJ databases">
        <title>Reclassification of Paraburkholderia panaciterrae (Farh et al. 2015) Dobritsa &amp; Samadpour 2016 as a later homotypic synonym of Paraburkholderia ginsengiterrae (Farh et al. 2015) Dobritsa &amp; Samadpour 2016.</title>
        <authorList>
            <person name="Dobritsa A.P."/>
            <person name="Kutumbaka K."/>
            <person name="Samadpour M."/>
        </authorList>
    </citation>
    <scope>NUCLEOTIDE SEQUENCE [LARGE SCALE GENOMIC DNA]</scope>
    <source>
        <strain evidence="5 7">DCY85</strain>
        <strain evidence="4 6">DCY85-1</strain>
    </source>
</reference>
<feature type="domain" description="OmpR/PhoB-type" evidence="3">
    <location>
        <begin position="1"/>
        <end position="79"/>
    </location>
</feature>
<dbReference type="RefSeq" id="WP_064270483.1">
    <property type="nucleotide sequence ID" value="NZ_LXJZ01000198.1"/>
</dbReference>
<dbReference type="GO" id="GO:0000160">
    <property type="term" value="P:phosphorelay signal transduction system"/>
    <property type="evidence" value="ECO:0007669"/>
    <property type="project" value="InterPro"/>
</dbReference>
<dbReference type="SUPFAM" id="SSF46894">
    <property type="entry name" value="C-terminal effector domain of the bipartite response regulators"/>
    <property type="match status" value="1"/>
</dbReference>
<dbReference type="AlphaFoldDB" id="A0A1A9N7W4"/>
<evidence type="ECO:0000313" key="5">
    <source>
        <dbReference type="EMBL" id="OAJ61119.1"/>
    </source>
</evidence>
<dbReference type="InterPro" id="IPR001867">
    <property type="entry name" value="OmpR/PhoB-type_DNA-bd"/>
</dbReference>
<name>A0A1A9N7W4_9BURK</name>
<feature type="DNA-binding region" description="OmpR/PhoB-type" evidence="2">
    <location>
        <begin position="1"/>
        <end position="79"/>
    </location>
</feature>
<dbReference type="PRINTS" id="PR00364">
    <property type="entry name" value="DISEASERSIST"/>
</dbReference>
<dbReference type="PANTHER" id="PTHR47691">
    <property type="entry name" value="REGULATOR-RELATED"/>
    <property type="match status" value="1"/>
</dbReference>
<dbReference type="EMBL" id="LXKA01000221">
    <property type="protein sequence ID" value="OAJ61119.1"/>
    <property type="molecule type" value="Genomic_DNA"/>
</dbReference>
<evidence type="ECO:0000256" key="1">
    <source>
        <dbReference type="ARBA" id="ARBA00023125"/>
    </source>
</evidence>
<dbReference type="GO" id="GO:0003677">
    <property type="term" value="F:DNA binding"/>
    <property type="evidence" value="ECO:0007669"/>
    <property type="project" value="UniProtKB-UniRule"/>
</dbReference>
<dbReference type="Pfam" id="PF00486">
    <property type="entry name" value="Trans_reg_C"/>
    <property type="match status" value="1"/>
</dbReference>
<gene>
    <name evidence="4" type="ORF">A6V36_08875</name>
    <name evidence="5" type="ORF">A6V37_03210</name>
</gene>
<evidence type="ECO:0000259" key="3">
    <source>
        <dbReference type="PROSITE" id="PS51755"/>
    </source>
</evidence>
<dbReference type="SUPFAM" id="SSF52540">
    <property type="entry name" value="P-loop containing nucleoside triphosphate hydrolases"/>
    <property type="match status" value="1"/>
</dbReference>
<evidence type="ECO:0000313" key="6">
    <source>
        <dbReference type="Proteomes" id="UP000077961"/>
    </source>
</evidence>
<comment type="caution">
    <text evidence="5">The sequence shown here is derived from an EMBL/GenBank/DDBJ whole genome shotgun (WGS) entry which is preliminary data.</text>
</comment>
<protein>
    <recommendedName>
        <fullName evidence="3">OmpR/PhoB-type domain-containing protein</fullName>
    </recommendedName>
</protein>
<dbReference type="GO" id="GO:0006355">
    <property type="term" value="P:regulation of DNA-templated transcription"/>
    <property type="evidence" value="ECO:0007669"/>
    <property type="project" value="InterPro"/>
</dbReference>
<evidence type="ECO:0000313" key="7">
    <source>
        <dbReference type="Proteomes" id="UP000078116"/>
    </source>
</evidence>
<organism evidence="5 7">
    <name type="scientific">Paraburkholderia ginsengiterrae</name>
    <dbReference type="NCBI Taxonomy" id="1462993"/>
    <lineage>
        <taxon>Bacteria</taxon>
        <taxon>Pseudomonadati</taxon>
        <taxon>Pseudomonadota</taxon>
        <taxon>Betaproteobacteria</taxon>
        <taxon>Burkholderiales</taxon>
        <taxon>Burkholderiaceae</taxon>
        <taxon>Paraburkholderia</taxon>
    </lineage>
</organism>
<evidence type="ECO:0000313" key="4">
    <source>
        <dbReference type="EMBL" id="OAJ54935.1"/>
    </source>
</evidence>
<dbReference type="Proteomes" id="UP000078116">
    <property type="component" value="Unassembled WGS sequence"/>
</dbReference>
<dbReference type="EMBL" id="LXJZ01000198">
    <property type="protein sequence ID" value="OAJ54935.1"/>
    <property type="molecule type" value="Genomic_DNA"/>
</dbReference>
<dbReference type="CDD" id="cd00383">
    <property type="entry name" value="trans_reg_C"/>
    <property type="match status" value="1"/>
</dbReference>
<dbReference type="Gene3D" id="1.10.10.10">
    <property type="entry name" value="Winged helix-like DNA-binding domain superfamily/Winged helix DNA-binding domain"/>
    <property type="match status" value="1"/>
</dbReference>
<dbReference type="STRING" id="1462993.A6V36_08875"/>
<proteinExistence type="predicted"/>
<accession>A0A1A9N7W4</accession>
<dbReference type="InterPro" id="IPR036388">
    <property type="entry name" value="WH-like_DNA-bd_sf"/>
</dbReference>
<dbReference type="SMART" id="SM00862">
    <property type="entry name" value="Trans_reg_C"/>
    <property type="match status" value="1"/>
</dbReference>
<sequence>MYLDDRLVQVGSRAFDILELLILARGKTVTKDEILRRVWPNSVVEENNIHVQLSALRKILGADKHAICTISGRGYRLIVPAEATAPAVLPEAVHSGQTAAARRHGLPVCHVPLLGREGAIADIIRALQETPIVSLLGPGGIGKTQLGIAVARSIAAASEVDVCFVTLAAVENAQGVINMIAGALGAGHADDEATLQSLIAAVRGRKLLVVLDNCEHVIDPAATVCELLVQASADLRILATSREPLRTREEKFYWVAPLDTPDAGASPAAIQACSSVRLFLAQMRAFNAEVETDAGSLEMVATICRRLDGVPLALELAAARAAVFGIRKTISGLDDRFHFLTGGRRTAPPRQQTLEATLDWSYQLLSTTERIVLHRLGVFPARFSLEAACAVAACERLSHNEVTEAIVGLASKCVVMTALDSKTKEYFLLETTREYALRKLYESDEADDVLTRSAAYLASFYAQPRARSFTTARLADNLAAESVATR</sequence>
<dbReference type="Proteomes" id="UP000077961">
    <property type="component" value="Unassembled WGS sequence"/>
</dbReference>
<dbReference type="PANTHER" id="PTHR47691:SF3">
    <property type="entry name" value="HTH-TYPE TRANSCRIPTIONAL REGULATOR RV0890C-RELATED"/>
    <property type="match status" value="1"/>
</dbReference>
<dbReference type="PROSITE" id="PS51755">
    <property type="entry name" value="OMPR_PHOB"/>
    <property type="match status" value="1"/>
</dbReference>
<dbReference type="Gene3D" id="3.40.50.300">
    <property type="entry name" value="P-loop containing nucleotide triphosphate hydrolases"/>
    <property type="match status" value="1"/>
</dbReference>
<keyword evidence="1 2" id="KW-0238">DNA-binding</keyword>
<dbReference type="InterPro" id="IPR027417">
    <property type="entry name" value="P-loop_NTPase"/>
</dbReference>
<dbReference type="InterPro" id="IPR016032">
    <property type="entry name" value="Sig_transdc_resp-reg_C-effctor"/>
</dbReference>
<keyword evidence="6" id="KW-1185">Reference proteome</keyword>
<evidence type="ECO:0000256" key="2">
    <source>
        <dbReference type="PROSITE-ProRule" id="PRU01091"/>
    </source>
</evidence>